<accession>A0ABT3H7C5</accession>
<evidence type="ECO:0000313" key="3">
    <source>
        <dbReference type="Proteomes" id="UP001209755"/>
    </source>
</evidence>
<name>A0ABT3H7C5_9HYPH</name>
<dbReference type="NCBIfam" id="NF041384">
    <property type="entry name" value="YHS_seleno_dom"/>
    <property type="match status" value="1"/>
</dbReference>
<proteinExistence type="predicted"/>
<evidence type="ECO:0000313" key="2">
    <source>
        <dbReference type="EMBL" id="MCW2306226.1"/>
    </source>
</evidence>
<keyword evidence="1" id="KW-0732">Signal</keyword>
<organism evidence="2 3">
    <name type="scientific">Rhodobium gokarnense</name>
    <dbReference type="NCBI Taxonomy" id="364296"/>
    <lineage>
        <taxon>Bacteria</taxon>
        <taxon>Pseudomonadati</taxon>
        <taxon>Pseudomonadota</taxon>
        <taxon>Alphaproteobacteria</taxon>
        <taxon>Hyphomicrobiales</taxon>
        <taxon>Rhodobiaceae</taxon>
        <taxon>Rhodobium</taxon>
    </lineage>
</organism>
<sequence>MTIRAINWRAMLVAAMMVAASASVFGGARAEEAFSPFGERVLSDPMTGLALGGYDPVAYFADRKPRVGKREYEIIVNGAVWRFVNRGNMEAFRAAPDVYTPRYGGYGALSVSMGYTVEASPLIWTIHHDRLYFFGSPVNRTVWMKDPEQFVKASERKWPAIEKTLVR</sequence>
<comment type="caution">
    <text evidence="2">The sequence shown here is derived from an EMBL/GenBank/DDBJ whole genome shotgun (WGS) entry which is preliminary data.</text>
</comment>
<keyword evidence="3" id="KW-1185">Reference proteome</keyword>
<feature type="signal peptide" evidence="1">
    <location>
        <begin position="1"/>
        <end position="30"/>
    </location>
</feature>
<dbReference type="Proteomes" id="UP001209755">
    <property type="component" value="Unassembled WGS sequence"/>
</dbReference>
<protein>
    <submittedName>
        <fullName evidence="2">YHS domain-containing protein</fullName>
    </submittedName>
</protein>
<dbReference type="RefSeq" id="WP_264599885.1">
    <property type="nucleotide sequence ID" value="NZ_JAOQNS010000001.1"/>
</dbReference>
<gene>
    <name evidence="2" type="ORF">M2319_000542</name>
</gene>
<dbReference type="EMBL" id="JAOQNS010000001">
    <property type="protein sequence ID" value="MCW2306226.1"/>
    <property type="molecule type" value="Genomic_DNA"/>
</dbReference>
<feature type="chain" id="PRO_5045092440" evidence="1">
    <location>
        <begin position="31"/>
        <end position="167"/>
    </location>
</feature>
<evidence type="ECO:0000256" key="1">
    <source>
        <dbReference type="SAM" id="SignalP"/>
    </source>
</evidence>
<reference evidence="3" key="1">
    <citation type="submission" date="2023-07" db="EMBL/GenBank/DDBJ databases">
        <title>Genome sequencing of Purple Non-Sulfur Bacteria from various extreme environments.</title>
        <authorList>
            <person name="Mayer M."/>
        </authorList>
    </citation>
    <scope>NUCLEOTIDE SEQUENCE [LARGE SCALE GENOMIC DNA]</scope>
    <source>
        <strain evidence="3">DSM 17935</strain>
    </source>
</reference>